<dbReference type="Gene3D" id="1.10.443.10">
    <property type="entry name" value="Intergrase catalytic core"/>
    <property type="match status" value="1"/>
</dbReference>
<feature type="non-terminal residue" evidence="3">
    <location>
        <position position="93"/>
    </location>
</feature>
<dbReference type="InterPro" id="IPR002104">
    <property type="entry name" value="Integrase_catalytic"/>
</dbReference>
<evidence type="ECO:0000313" key="3">
    <source>
        <dbReference type="EMBL" id="ETJ42693.1"/>
    </source>
</evidence>
<dbReference type="Pfam" id="PF00589">
    <property type="entry name" value="Phage_integrase"/>
    <property type="match status" value="1"/>
</dbReference>
<dbReference type="AlphaFoldDB" id="W1YJG6"/>
<dbReference type="EMBL" id="AZMM01003332">
    <property type="protein sequence ID" value="ETJ42693.1"/>
    <property type="molecule type" value="Genomic_DNA"/>
</dbReference>
<feature type="domain" description="Tyr recombinase" evidence="2">
    <location>
        <begin position="1"/>
        <end position="93"/>
    </location>
</feature>
<protein>
    <submittedName>
        <fullName evidence="3">Phage integrase family protein</fullName>
    </submittedName>
</protein>
<dbReference type="GO" id="GO:0003677">
    <property type="term" value="F:DNA binding"/>
    <property type="evidence" value="ECO:0007669"/>
    <property type="project" value="InterPro"/>
</dbReference>
<name>W1YJG6_9ZZZZ</name>
<dbReference type="GO" id="GO:0015074">
    <property type="term" value="P:DNA integration"/>
    <property type="evidence" value="ECO:0007669"/>
    <property type="project" value="InterPro"/>
</dbReference>
<dbReference type="GO" id="GO:0006310">
    <property type="term" value="P:DNA recombination"/>
    <property type="evidence" value="ECO:0007669"/>
    <property type="project" value="UniProtKB-KW"/>
</dbReference>
<dbReference type="InterPro" id="IPR013762">
    <property type="entry name" value="Integrase-like_cat_sf"/>
</dbReference>
<gene>
    <name evidence="3" type="ORF">Q604_UNBC03332G0001</name>
</gene>
<evidence type="ECO:0000259" key="2">
    <source>
        <dbReference type="PROSITE" id="PS51898"/>
    </source>
</evidence>
<dbReference type="PROSITE" id="PS51898">
    <property type="entry name" value="TYR_RECOMBINASE"/>
    <property type="match status" value="1"/>
</dbReference>
<evidence type="ECO:0000256" key="1">
    <source>
        <dbReference type="ARBA" id="ARBA00023172"/>
    </source>
</evidence>
<sequence length="93" mass="9807">FLDRAQDDHLDAYTAQGANALVFTTPAGGVVSASYRSRAMVAARAIIGRTDLRWHDLRHTGATLAAASGATMAELQARIGHTSTQAAAIYQHA</sequence>
<comment type="caution">
    <text evidence="3">The sequence shown here is derived from an EMBL/GenBank/DDBJ whole genome shotgun (WGS) entry which is preliminary data.</text>
</comment>
<reference evidence="3" key="1">
    <citation type="submission" date="2013-12" db="EMBL/GenBank/DDBJ databases">
        <title>A Varibaculum cambriense genome reconstructed from a premature infant gut community with otherwise low bacterial novelty that shifts toward anaerobic metabolism during the third week of life.</title>
        <authorList>
            <person name="Brown C.T."/>
            <person name="Sharon I."/>
            <person name="Thomas B.C."/>
            <person name="Castelle C.J."/>
            <person name="Morowitz M.J."/>
            <person name="Banfield J.F."/>
        </authorList>
    </citation>
    <scope>NUCLEOTIDE SEQUENCE</scope>
</reference>
<keyword evidence="1" id="KW-0233">DNA recombination</keyword>
<dbReference type="InterPro" id="IPR011010">
    <property type="entry name" value="DNA_brk_join_enz"/>
</dbReference>
<proteinExistence type="predicted"/>
<accession>W1YJG6</accession>
<dbReference type="SUPFAM" id="SSF56349">
    <property type="entry name" value="DNA breaking-rejoining enzymes"/>
    <property type="match status" value="1"/>
</dbReference>
<organism evidence="3">
    <name type="scientific">human gut metagenome</name>
    <dbReference type="NCBI Taxonomy" id="408170"/>
    <lineage>
        <taxon>unclassified sequences</taxon>
        <taxon>metagenomes</taxon>
        <taxon>organismal metagenomes</taxon>
    </lineage>
</organism>
<feature type="non-terminal residue" evidence="3">
    <location>
        <position position="1"/>
    </location>
</feature>